<keyword evidence="2" id="KW-0472">Membrane</keyword>
<evidence type="ECO:0000313" key="4">
    <source>
        <dbReference type="Proteomes" id="UP001605036"/>
    </source>
</evidence>
<proteinExistence type="predicted"/>
<feature type="transmembrane region" description="Helical" evidence="2">
    <location>
        <begin position="54"/>
        <end position="78"/>
    </location>
</feature>
<comment type="caution">
    <text evidence="3">The sequence shown here is derived from an EMBL/GenBank/DDBJ whole genome shotgun (WGS) entry which is preliminary data.</text>
</comment>
<accession>A0ABD1YBS4</accession>
<reference evidence="3 4" key="1">
    <citation type="submission" date="2024-09" db="EMBL/GenBank/DDBJ databases">
        <title>Chromosome-scale assembly of Riccia fluitans.</title>
        <authorList>
            <person name="Paukszto L."/>
            <person name="Sawicki J."/>
            <person name="Karawczyk K."/>
            <person name="Piernik-Szablinska J."/>
            <person name="Szczecinska M."/>
            <person name="Mazdziarz M."/>
        </authorList>
    </citation>
    <scope>NUCLEOTIDE SEQUENCE [LARGE SCALE GENOMIC DNA]</scope>
    <source>
        <strain evidence="3">Rf_01</strain>
        <tissue evidence="3">Aerial parts of the thallus</tissue>
    </source>
</reference>
<dbReference type="Proteomes" id="UP001605036">
    <property type="component" value="Unassembled WGS sequence"/>
</dbReference>
<evidence type="ECO:0008006" key="5">
    <source>
        <dbReference type="Google" id="ProtNLM"/>
    </source>
</evidence>
<organism evidence="3 4">
    <name type="scientific">Riccia fluitans</name>
    <dbReference type="NCBI Taxonomy" id="41844"/>
    <lineage>
        <taxon>Eukaryota</taxon>
        <taxon>Viridiplantae</taxon>
        <taxon>Streptophyta</taxon>
        <taxon>Embryophyta</taxon>
        <taxon>Marchantiophyta</taxon>
        <taxon>Marchantiopsida</taxon>
        <taxon>Marchantiidae</taxon>
        <taxon>Marchantiales</taxon>
        <taxon>Ricciaceae</taxon>
        <taxon>Riccia</taxon>
    </lineage>
</organism>
<protein>
    <recommendedName>
        <fullName evidence="5">CASP-like protein</fullName>
    </recommendedName>
</protein>
<evidence type="ECO:0000256" key="2">
    <source>
        <dbReference type="SAM" id="Phobius"/>
    </source>
</evidence>
<keyword evidence="2" id="KW-0812">Transmembrane</keyword>
<gene>
    <name evidence="3" type="ORF">R1flu_008476</name>
</gene>
<name>A0ABD1YBS4_9MARC</name>
<sequence length="109" mass="11917">MQKLPELQDFRGTSTQDSKGFGTAGVQTCMASSSPHPVASGRQPFFFNNVLKQFGGASTTCLLLRIFFLVFVSAYVAASTYEGVKGSFPATLWSLLHVSSQPYPRMQTR</sequence>
<evidence type="ECO:0000256" key="1">
    <source>
        <dbReference type="SAM" id="MobiDB-lite"/>
    </source>
</evidence>
<keyword evidence="4" id="KW-1185">Reference proteome</keyword>
<keyword evidence="2" id="KW-1133">Transmembrane helix</keyword>
<feature type="region of interest" description="Disordered" evidence="1">
    <location>
        <begin position="1"/>
        <end position="21"/>
    </location>
</feature>
<dbReference type="AlphaFoldDB" id="A0ABD1YBS4"/>
<dbReference type="EMBL" id="JBHFFA010000005">
    <property type="protein sequence ID" value="KAL2624231.1"/>
    <property type="molecule type" value="Genomic_DNA"/>
</dbReference>
<evidence type="ECO:0000313" key="3">
    <source>
        <dbReference type="EMBL" id="KAL2624231.1"/>
    </source>
</evidence>